<keyword evidence="3" id="KW-1185">Reference proteome</keyword>
<comment type="caution">
    <text evidence="2">The sequence shown here is derived from an EMBL/GenBank/DDBJ whole genome shotgun (WGS) entry which is preliminary data.</text>
</comment>
<evidence type="ECO:0000313" key="2">
    <source>
        <dbReference type="EMBL" id="PPE72769.1"/>
    </source>
</evidence>
<gene>
    <name evidence="2" type="ORF">C3942_17130</name>
</gene>
<name>A0A2S5TCP1_9GAMM</name>
<dbReference type="Proteomes" id="UP000238220">
    <property type="component" value="Unassembled WGS sequence"/>
</dbReference>
<dbReference type="EMBL" id="PSNW01000010">
    <property type="protein sequence ID" value="PPE72769.1"/>
    <property type="molecule type" value="Genomic_DNA"/>
</dbReference>
<proteinExistence type="predicted"/>
<dbReference type="OrthoDB" id="5450709at2"/>
<evidence type="ECO:0008006" key="4">
    <source>
        <dbReference type="Google" id="ProtNLM"/>
    </source>
</evidence>
<dbReference type="Pfam" id="PF13557">
    <property type="entry name" value="Phenol_MetA_deg"/>
    <property type="match status" value="1"/>
</dbReference>
<reference evidence="2 3" key="1">
    <citation type="submission" date="2018-02" db="EMBL/GenBank/DDBJ databases">
        <title>Genome sequencing of Solimonas sp. HR-BB.</title>
        <authorList>
            <person name="Lee Y."/>
            <person name="Jeon C.O."/>
        </authorList>
    </citation>
    <scope>NUCLEOTIDE SEQUENCE [LARGE SCALE GENOMIC DNA]</scope>
    <source>
        <strain evidence="2 3">HR-BB</strain>
    </source>
</reference>
<feature type="signal peptide" evidence="1">
    <location>
        <begin position="1"/>
        <end position="22"/>
    </location>
</feature>
<keyword evidence="1" id="KW-0732">Signal</keyword>
<organism evidence="2 3">
    <name type="scientific">Solimonas fluminis</name>
    <dbReference type="NCBI Taxonomy" id="2086571"/>
    <lineage>
        <taxon>Bacteria</taxon>
        <taxon>Pseudomonadati</taxon>
        <taxon>Pseudomonadota</taxon>
        <taxon>Gammaproteobacteria</taxon>
        <taxon>Nevskiales</taxon>
        <taxon>Nevskiaceae</taxon>
        <taxon>Solimonas</taxon>
    </lineage>
</organism>
<dbReference type="AlphaFoldDB" id="A0A2S5TCP1"/>
<sequence length="350" mass="38922">MKPYSQASLLIALLVSTIPALAQDRSTPEPATYPVIPVPSRNMDQMATMTHGLQPAAFMLGHGSKWMAAYEYGYERMNRNLDGTGRISEGEILQNYFAAPTKMSMQMHMGMLMYAATDDLALMATLPYLVKSMEHLTADGERFNERTSGIGDVGLRAQYVVYAQPDLRHRVVLNAGLSLPTGSIDERMNGMRLEYPMQLGAGTVSLSPGVAYLGQAAQWGWGAEFLPTLRVGDNDNGYRLGNDYRLGLWMIRRLNEVANASARVEARRVENIRGADAELDPADEPTKDPSLQGGKRLDFLVGFDLRPGQSPRSEQQRVFLEVGAPVYQDLDGPQLKTTFLGRLNWQWRFL</sequence>
<dbReference type="InterPro" id="IPR025737">
    <property type="entry name" value="FApF"/>
</dbReference>
<protein>
    <recommendedName>
        <fullName evidence="4">Transporter</fullName>
    </recommendedName>
</protein>
<dbReference type="RefSeq" id="WP_104231579.1">
    <property type="nucleotide sequence ID" value="NZ_PSNW01000010.1"/>
</dbReference>
<evidence type="ECO:0000256" key="1">
    <source>
        <dbReference type="SAM" id="SignalP"/>
    </source>
</evidence>
<accession>A0A2S5TCP1</accession>
<evidence type="ECO:0000313" key="3">
    <source>
        <dbReference type="Proteomes" id="UP000238220"/>
    </source>
</evidence>
<feature type="chain" id="PRO_5015746109" description="Transporter" evidence="1">
    <location>
        <begin position="23"/>
        <end position="350"/>
    </location>
</feature>